<dbReference type="PhylomeDB" id="H0GVX7"/>
<evidence type="ECO:0000256" key="1">
    <source>
        <dbReference type="SAM" id="SignalP"/>
    </source>
</evidence>
<dbReference type="AlphaFoldDB" id="H0GVX7"/>
<name>H0GVX7_SACCK</name>
<dbReference type="HOGENOM" id="CLU_1603677_0_0_1"/>
<reference evidence="2 3" key="1">
    <citation type="journal article" date="2012" name="FEMS Yeast Res.">
        <title>The genome sequence of the wine yeast VIN7 reveals an allotriploid hybrid genome with Saccharomyces cerevisiae and Saccharomyces kudriavzevii origins.</title>
        <authorList>
            <person name="Borneman A.R."/>
            <person name="Desany B.A."/>
            <person name="Riches D."/>
            <person name="Affourtit J.P."/>
            <person name="Forgan A.H."/>
            <person name="Pretorius I.S."/>
            <person name="Egholm M."/>
            <person name="Chambers P.J."/>
        </authorList>
    </citation>
    <scope>NUCLEOTIDE SEQUENCE [LARGE SCALE GENOMIC DNA]</scope>
    <source>
        <strain evidence="2 3">VIN7</strain>
    </source>
</reference>
<comment type="caution">
    <text evidence="2">The sequence shown here is derived from an EMBL/GenBank/DDBJ whole genome shotgun (WGS) entry which is preliminary data.</text>
</comment>
<organism evidence="2 3">
    <name type="scientific">Saccharomyces cerevisiae x Saccharomyces kudriavzevii (strain VIN7)</name>
    <name type="common">Yeast</name>
    <dbReference type="NCBI Taxonomy" id="1095631"/>
    <lineage>
        <taxon>Eukaryota</taxon>
        <taxon>Fungi</taxon>
        <taxon>Dikarya</taxon>
        <taxon>Ascomycota</taxon>
        <taxon>Saccharomycotina</taxon>
        <taxon>Saccharomycetes</taxon>
        <taxon>Saccharomycetales</taxon>
        <taxon>Saccharomycetaceae</taxon>
        <taxon>Saccharomyces</taxon>
    </lineage>
</organism>
<evidence type="ECO:0000313" key="3">
    <source>
        <dbReference type="Proteomes" id="UP000009009"/>
    </source>
</evidence>
<accession>H0GVX7</accession>
<proteinExistence type="predicted"/>
<feature type="signal peptide" evidence="1">
    <location>
        <begin position="1"/>
        <end position="21"/>
    </location>
</feature>
<feature type="chain" id="PRO_5003534197" evidence="1">
    <location>
        <begin position="22"/>
        <end position="166"/>
    </location>
</feature>
<dbReference type="PRINTS" id="PR02066">
    <property type="entry name" value="DSEPROTEIN2"/>
</dbReference>
<dbReference type="EMBL" id="AGVY01000244">
    <property type="protein sequence ID" value="EHN02071.1"/>
    <property type="molecule type" value="Genomic_DNA"/>
</dbReference>
<dbReference type="InterPro" id="IPR026225">
    <property type="entry name" value="DSE2"/>
</dbReference>
<gene>
    <name evidence="2" type="ORF">VIN7_7604</name>
</gene>
<keyword evidence="1" id="KW-0732">Signal</keyword>
<sequence>MKFNFITIVNILFLLFSSIEANSNGETVKLITSDGIVYSYAVYTKTLAPARVVVKTISYTTTRVYPITLANSVVSSTTEKITEISTVSASEQVSATQTDSLVASSSVPTTLSAFSSSLISSTSTSSIESSQTFNRQVRLLAQQNLLRPPFPLLFHHPSPPSLRKQL</sequence>
<evidence type="ECO:0000313" key="2">
    <source>
        <dbReference type="EMBL" id="EHN02071.1"/>
    </source>
</evidence>
<keyword evidence="3" id="KW-1185">Reference proteome</keyword>
<dbReference type="OrthoDB" id="4036676at2759"/>
<dbReference type="Proteomes" id="UP000009009">
    <property type="component" value="Unassembled WGS sequence"/>
</dbReference>
<protein>
    <submittedName>
        <fullName evidence="2">Dse2p</fullName>
    </submittedName>
</protein>